<gene>
    <name evidence="1" type="ORF">TCIL3000_0_53190</name>
</gene>
<name>F9WBU0_TRYCI</name>
<reference evidence="2" key="1">
    <citation type="submission" date="2011-07" db="EMBL/GenBank/DDBJ databases">
        <title>Divergent evolution of antigenic variation in African trypanosomes.</title>
        <authorList>
            <person name="Jackson A.P."/>
            <person name="Berry A."/>
            <person name="Allison H.C."/>
            <person name="Burton P."/>
            <person name="Anderson J."/>
            <person name="Aslett M."/>
            <person name="Brown R."/>
            <person name="Corton N."/>
            <person name="Harris D."/>
            <person name="Hauser H."/>
            <person name="Gamble J."/>
            <person name="Gilderthorp R."/>
            <person name="McQuillan J."/>
            <person name="Quail M.A."/>
            <person name="Sanders M."/>
            <person name="Van Tonder A."/>
            <person name="Ginger M.L."/>
            <person name="Donelson J.E."/>
            <person name="Field M.C."/>
            <person name="Barry J.D."/>
            <person name="Berriman M."/>
            <person name="Hertz-Fowler C."/>
        </authorList>
    </citation>
    <scope>NUCLEOTIDE SEQUENCE [LARGE SCALE GENOMIC DNA]</scope>
    <source>
        <strain evidence="2">IL3000</strain>
    </source>
</reference>
<evidence type="ECO:0000313" key="1">
    <source>
        <dbReference type="EMBL" id="CCD14726.1"/>
    </source>
</evidence>
<sequence length="109" mass="12197">MTARTTQRICPSELHSHVEQPPTGAPYCVSHALSLYLNHPNYTHMAMQCHGEFLVSDESRSVNMPCLTIPFHLLQVIILSGLYTLNIARENLSLLLVIGVYCRSSLSML</sequence>
<keyword evidence="2" id="KW-1185">Reference proteome</keyword>
<proteinExistence type="predicted"/>
<evidence type="ECO:0000313" key="2">
    <source>
        <dbReference type="Proteomes" id="UP000000702"/>
    </source>
</evidence>
<protein>
    <submittedName>
        <fullName evidence="1">Uncharacterized protein</fullName>
    </submittedName>
</protein>
<comment type="caution">
    <text evidence="1">The sequence shown here is derived from an EMBL/GenBank/DDBJ whole genome shotgun (WGS) entry which is preliminary data.</text>
</comment>
<dbReference type="Proteomes" id="UP000000702">
    <property type="component" value="Unassembled WGS sequence"/>
</dbReference>
<reference evidence="1 2" key="2">
    <citation type="journal article" date="2012" name="Proc. Natl. Acad. Sci. U.S.A.">
        <title>Antigenic diversity is generated by distinct evolutionary mechanisms in African trypanosome species.</title>
        <authorList>
            <person name="Jackson A.P."/>
            <person name="Berry A."/>
            <person name="Aslett M."/>
            <person name="Allison H.C."/>
            <person name="Burton P."/>
            <person name="Vavrova-Anderson J."/>
            <person name="Brown R."/>
            <person name="Browne H."/>
            <person name="Corton N."/>
            <person name="Hauser H."/>
            <person name="Gamble J."/>
            <person name="Gilderthorp R."/>
            <person name="Marcello L."/>
            <person name="McQuillan J."/>
            <person name="Otto T.D."/>
            <person name="Quail M.A."/>
            <person name="Sanders M.J."/>
            <person name="van Tonder A."/>
            <person name="Ginger M.L."/>
            <person name="Field M.C."/>
            <person name="Barry J.D."/>
            <person name="Hertz-Fowler C."/>
            <person name="Berriman M."/>
        </authorList>
    </citation>
    <scope>NUCLEOTIDE SEQUENCE [LARGE SCALE GENOMIC DNA]</scope>
    <source>
        <strain evidence="1 2">IL3000</strain>
    </source>
</reference>
<dbReference type="EMBL" id="CAEQ01001625">
    <property type="protein sequence ID" value="CCD14726.1"/>
    <property type="molecule type" value="Genomic_DNA"/>
</dbReference>
<accession>F9WBU0</accession>
<dbReference type="AlphaFoldDB" id="F9WBU0"/>
<organism evidence="1 2">
    <name type="scientific">Trypanosoma congolense (strain IL3000)</name>
    <dbReference type="NCBI Taxonomy" id="1068625"/>
    <lineage>
        <taxon>Eukaryota</taxon>
        <taxon>Discoba</taxon>
        <taxon>Euglenozoa</taxon>
        <taxon>Kinetoplastea</taxon>
        <taxon>Metakinetoplastina</taxon>
        <taxon>Trypanosomatida</taxon>
        <taxon>Trypanosomatidae</taxon>
        <taxon>Trypanosoma</taxon>
        <taxon>Nannomonas</taxon>
    </lineage>
</organism>